<dbReference type="RefSeq" id="WP_349205064.1">
    <property type="nucleotide sequence ID" value="NZ_JBBMFN010000042.1"/>
</dbReference>
<evidence type="ECO:0000256" key="1">
    <source>
        <dbReference type="ARBA" id="ARBA00001933"/>
    </source>
</evidence>
<evidence type="ECO:0000256" key="2">
    <source>
        <dbReference type="ARBA" id="ARBA00006490"/>
    </source>
</evidence>
<dbReference type="Gene3D" id="3.40.640.10">
    <property type="entry name" value="Type I PLP-dependent aspartate aminotransferase-like (Major domain)"/>
    <property type="match status" value="1"/>
</dbReference>
<dbReference type="InterPro" id="IPR000192">
    <property type="entry name" value="Aminotrans_V_dom"/>
</dbReference>
<keyword evidence="5" id="KW-0408">Iron</keyword>
<dbReference type="Pfam" id="PF00266">
    <property type="entry name" value="Aminotran_5"/>
    <property type="match status" value="1"/>
</dbReference>
<protein>
    <submittedName>
        <fullName evidence="9">IscS subfamily cysteine desulfurase</fullName>
    </submittedName>
</protein>
<comment type="cofactor">
    <cofactor evidence="1 7">
        <name>pyridoxal 5'-phosphate</name>
        <dbReference type="ChEBI" id="CHEBI:597326"/>
    </cofactor>
</comment>
<proteinExistence type="inferred from homology"/>
<name>A0ABV1F337_9BACI</name>
<evidence type="ECO:0000313" key="9">
    <source>
        <dbReference type="EMBL" id="MEQ2467106.1"/>
    </source>
</evidence>
<evidence type="ECO:0000256" key="7">
    <source>
        <dbReference type="RuleBase" id="RU004504"/>
    </source>
</evidence>
<evidence type="ECO:0000256" key="6">
    <source>
        <dbReference type="ARBA" id="ARBA00023014"/>
    </source>
</evidence>
<dbReference type="NCBIfam" id="NF002806">
    <property type="entry name" value="PRK02948.1"/>
    <property type="match status" value="1"/>
</dbReference>
<dbReference type="InterPro" id="IPR016454">
    <property type="entry name" value="Cysteine_dSase"/>
</dbReference>
<evidence type="ECO:0000256" key="3">
    <source>
        <dbReference type="ARBA" id="ARBA00022723"/>
    </source>
</evidence>
<dbReference type="InterPro" id="IPR020578">
    <property type="entry name" value="Aminotrans_V_PyrdxlP_BS"/>
</dbReference>
<dbReference type="Proteomes" id="UP001465426">
    <property type="component" value="Unassembled WGS sequence"/>
</dbReference>
<gene>
    <name evidence="9" type="ORF">WMO63_15740</name>
</gene>
<dbReference type="Gene3D" id="1.10.260.50">
    <property type="match status" value="1"/>
</dbReference>
<accession>A0ABV1F337</accession>
<evidence type="ECO:0000256" key="4">
    <source>
        <dbReference type="ARBA" id="ARBA00022898"/>
    </source>
</evidence>
<dbReference type="PANTHER" id="PTHR11601">
    <property type="entry name" value="CYSTEINE DESULFURYLASE FAMILY MEMBER"/>
    <property type="match status" value="1"/>
</dbReference>
<dbReference type="PANTHER" id="PTHR11601:SF36">
    <property type="entry name" value="CYSTEINE DESULFURASE NIFS-RELATED"/>
    <property type="match status" value="1"/>
</dbReference>
<keyword evidence="6" id="KW-0411">Iron-sulfur</keyword>
<dbReference type="InterPro" id="IPR015422">
    <property type="entry name" value="PyrdxlP-dep_Trfase_small"/>
</dbReference>
<keyword evidence="3" id="KW-0479">Metal-binding</keyword>
<dbReference type="SUPFAM" id="SSF53383">
    <property type="entry name" value="PLP-dependent transferases"/>
    <property type="match status" value="1"/>
</dbReference>
<dbReference type="Gene3D" id="3.90.1150.10">
    <property type="entry name" value="Aspartate Aminotransferase, domain 1"/>
    <property type="match status" value="1"/>
</dbReference>
<dbReference type="PIRSF" id="PIRSF005572">
    <property type="entry name" value="NifS"/>
    <property type="match status" value="1"/>
</dbReference>
<evidence type="ECO:0000259" key="8">
    <source>
        <dbReference type="Pfam" id="PF00266"/>
    </source>
</evidence>
<keyword evidence="4" id="KW-0663">Pyridoxal phosphate</keyword>
<dbReference type="EMBL" id="JBBMFN010000042">
    <property type="protein sequence ID" value="MEQ2467106.1"/>
    <property type="molecule type" value="Genomic_DNA"/>
</dbReference>
<evidence type="ECO:0000256" key="5">
    <source>
        <dbReference type="ARBA" id="ARBA00023004"/>
    </source>
</evidence>
<comment type="similarity">
    <text evidence="2">Belongs to the class-V pyridoxal-phosphate-dependent aminotransferase family. NifS/IscS subfamily.</text>
</comment>
<dbReference type="InterPro" id="IPR015424">
    <property type="entry name" value="PyrdxlP-dep_Trfase"/>
</dbReference>
<dbReference type="InterPro" id="IPR015421">
    <property type="entry name" value="PyrdxlP-dep_Trfase_major"/>
</dbReference>
<comment type="caution">
    <text evidence="9">The sequence shown here is derived from an EMBL/GenBank/DDBJ whole genome shotgun (WGS) entry which is preliminary data.</text>
</comment>
<evidence type="ECO:0000313" key="10">
    <source>
        <dbReference type="Proteomes" id="UP001465426"/>
    </source>
</evidence>
<organism evidence="9 10">
    <name type="scientific">Niallia hominis</name>
    <dbReference type="NCBI Taxonomy" id="3133173"/>
    <lineage>
        <taxon>Bacteria</taxon>
        <taxon>Bacillati</taxon>
        <taxon>Bacillota</taxon>
        <taxon>Bacilli</taxon>
        <taxon>Bacillales</taxon>
        <taxon>Bacillaceae</taxon>
        <taxon>Niallia</taxon>
    </lineage>
</organism>
<dbReference type="PROSITE" id="PS00595">
    <property type="entry name" value="AA_TRANSFER_CLASS_5"/>
    <property type="match status" value="1"/>
</dbReference>
<keyword evidence="10" id="KW-1185">Reference proteome</keyword>
<sequence>MKYFDHAATTPLDSDAATTYMEVACKYFGNTNSLHDMGDTANTIVENCRSEWGRLLNVDKNGIYFTSGGTESNFLILQSLLLASKKEGKHLITSAAEHASIHSTMQALADKGYEITYLPLLETGVIDIELLEESIRPDTILVSIQHVNSEIGAIQPIKEIGAICKKYDVLFHSDMVQSIGKIEVKEVTPFVDALSLSSHKFYGPKGVGIAYISPKTPWMPMLANGSHENGFRSGTVNTAGIASMTVAAQKTCSKLTEYISKLTHLRNLFKETINMESIVIFECSEQYPGIIGLRVKGIQGQWLMLECNRQGFAISTGSACQVGKQAPSKTMKALGLSDGEAKEFIRMSMGRDNTEEDIIDLANVINALALSIVDAGS</sequence>
<reference evidence="9 10" key="1">
    <citation type="submission" date="2024-03" db="EMBL/GenBank/DDBJ databases">
        <title>Human intestinal bacterial collection.</title>
        <authorList>
            <person name="Pauvert C."/>
            <person name="Hitch T.C.A."/>
            <person name="Clavel T."/>
        </authorList>
    </citation>
    <scope>NUCLEOTIDE SEQUENCE [LARGE SCALE GENOMIC DNA]</scope>
    <source>
        <strain evidence="9 10">CLA-SR-H024</strain>
    </source>
</reference>
<feature type="domain" description="Aminotransferase class V" evidence="8">
    <location>
        <begin position="3"/>
        <end position="358"/>
    </location>
</feature>